<dbReference type="GO" id="GO:0004615">
    <property type="term" value="F:phosphomannomutase activity"/>
    <property type="evidence" value="ECO:0007669"/>
    <property type="project" value="TreeGrafter"/>
</dbReference>
<feature type="binding site" evidence="6">
    <location>
        <position position="279"/>
    </location>
    <ligand>
        <name>Mg(2+)</name>
        <dbReference type="ChEBI" id="CHEBI:18420"/>
    </ligand>
</feature>
<keyword evidence="2 6" id="KW-0597">Phosphoprotein</keyword>
<feature type="binding site" evidence="6">
    <location>
        <position position="281"/>
    </location>
    <ligand>
        <name>Mg(2+)</name>
        <dbReference type="ChEBI" id="CHEBI:18420"/>
    </ligand>
</feature>
<evidence type="ECO:0000313" key="14">
    <source>
        <dbReference type="EMBL" id="CUU40095.1"/>
    </source>
</evidence>
<dbReference type="RefSeq" id="WP_231944734.1">
    <property type="nucleotide sequence ID" value="NZ_CAJTQN010000003.1"/>
</dbReference>
<dbReference type="PANTHER" id="PTHR42946">
    <property type="entry name" value="PHOSPHOHEXOSE MUTASE"/>
    <property type="match status" value="1"/>
</dbReference>
<accession>A0A0S4PUU1</accession>
<evidence type="ECO:0000256" key="2">
    <source>
        <dbReference type="ARBA" id="ARBA00022553"/>
    </source>
</evidence>
<dbReference type="InterPro" id="IPR005846">
    <property type="entry name" value="A-D-PHexomutase_a/b/a-III"/>
</dbReference>
<dbReference type="FunFam" id="3.40.120.10:FF:000003">
    <property type="entry name" value="Phosphoglucosamine mutase"/>
    <property type="match status" value="1"/>
</dbReference>
<evidence type="ECO:0000259" key="12">
    <source>
        <dbReference type="Pfam" id="PF02879"/>
    </source>
</evidence>
<evidence type="ECO:0000259" key="10">
    <source>
        <dbReference type="Pfam" id="PF00408"/>
    </source>
</evidence>
<evidence type="ECO:0000313" key="15">
    <source>
        <dbReference type="Proteomes" id="UP000064525"/>
    </source>
</evidence>
<reference evidence="15" key="1">
    <citation type="submission" date="2015-11" db="EMBL/GenBank/DDBJ databases">
        <authorList>
            <person name="Anvar S.Y."/>
        </authorList>
    </citation>
    <scope>NUCLEOTIDE SEQUENCE [LARGE SCALE GENOMIC DNA]</scope>
</reference>
<dbReference type="PRINTS" id="PR00509">
    <property type="entry name" value="PGMPMM"/>
</dbReference>
<organism evidence="14 15">
    <name type="scientific">Helicobacter typhlonius</name>
    <dbReference type="NCBI Taxonomy" id="76936"/>
    <lineage>
        <taxon>Bacteria</taxon>
        <taxon>Pseudomonadati</taxon>
        <taxon>Campylobacterota</taxon>
        <taxon>Epsilonproteobacteria</taxon>
        <taxon>Campylobacterales</taxon>
        <taxon>Helicobacteraceae</taxon>
        <taxon>Helicobacter</taxon>
    </lineage>
</organism>
<gene>
    <name evidence="6" type="primary">glmM</name>
    <name evidence="14" type="ORF">BN2458_PEG1210</name>
</gene>
<feature type="binding site" description="via phosphate group" evidence="6">
    <location>
        <position position="134"/>
    </location>
    <ligand>
        <name>Mg(2+)</name>
        <dbReference type="ChEBI" id="CHEBI:18420"/>
    </ligand>
</feature>
<dbReference type="InterPro" id="IPR016055">
    <property type="entry name" value="A-D-PHexomutase_a/b/a-I/II/III"/>
</dbReference>
<keyword evidence="5 6" id="KW-0413">Isomerase</keyword>
<keyword evidence="4 6" id="KW-0460">Magnesium</keyword>
<dbReference type="Gene3D" id="3.40.120.10">
    <property type="entry name" value="Alpha-D-Glucose-1,6-Bisphosphate, subunit A, domain 3"/>
    <property type="match status" value="3"/>
</dbReference>
<proteinExistence type="inferred from homology"/>
<dbReference type="NCBIfam" id="NF008139">
    <property type="entry name" value="PRK10887.1"/>
    <property type="match status" value="1"/>
</dbReference>
<dbReference type="Gene3D" id="3.30.310.50">
    <property type="entry name" value="Alpha-D-phosphohexomutase, C-terminal domain"/>
    <property type="match status" value="1"/>
</dbReference>
<comment type="PTM">
    <text evidence="6">Activated by phosphorylation.</text>
</comment>
<dbReference type="Pfam" id="PF02878">
    <property type="entry name" value="PGM_PMM_I"/>
    <property type="match status" value="1"/>
</dbReference>
<dbReference type="GO" id="GO:0009252">
    <property type="term" value="P:peptidoglycan biosynthetic process"/>
    <property type="evidence" value="ECO:0007669"/>
    <property type="project" value="TreeGrafter"/>
</dbReference>
<comment type="function">
    <text evidence="6 8">Catalyzes the conversion of glucosamine-6-phosphate to glucosamine-1-phosphate.</text>
</comment>
<dbReference type="CDD" id="cd05802">
    <property type="entry name" value="GlmM"/>
    <property type="match status" value="1"/>
</dbReference>
<comment type="catalytic activity">
    <reaction evidence="6 8">
        <text>alpha-D-glucosamine 1-phosphate = D-glucosamine 6-phosphate</text>
        <dbReference type="Rhea" id="RHEA:23424"/>
        <dbReference type="ChEBI" id="CHEBI:58516"/>
        <dbReference type="ChEBI" id="CHEBI:58725"/>
        <dbReference type="EC" id="5.4.2.10"/>
    </reaction>
</comment>
<dbReference type="InterPro" id="IPR005845">
    <property type="entry name" value="A-D-PHexomutase_a/b/a-II"/>
</dbReference>
<dbReference type="InterPro" id="IPR006352">
    <property type="entry name" value="GlmM_bact"/>
</dbReference>
<dbReference type="EMBL" id="LN907858">
    <property type="protein sequence ID" value="CUU40095.1"/>
    <property type="molecule type" value="Genomic_DNA"/>
</dbReference>
<dbReference type="Proteomes" id="UP000064525">
    <property type="component" value="Chromosome I"/>
</dbReference>
<dbReference type="InterPro" id="IPR036900">
    <property type="entry name" value="A-D-PHexomutase_C_sf"/>
</dbReference>
<evidence type="ECO:0000256" key="1">
    <source>
        <dbReference type="ARBA" id="ARBA00010231"/>
    </source>
</evidence>
<evidence type="ECO:0000256" key="6">
    <source>
        <dbReference type="HAMAP-Rule" id="MF_01554"/>
    </source>
</evidence>
<dbReference type="GeneID" id="78151410"/>
<dbReference type="EC" id="5.4.2.10" evidence="6 8"/>
<dbReference type="PANTHER" id="PTHR42946:SF1">
    <property type="entry name" value="PHOSPHOGLUCOMUTASE (ALPHA-D-GLUCOSE-1,6-BISPHOSPHATE-DEPENDENT)"/>
    <property type="match status" value="1"/>
</dbReference>
<dbReference type="InterPro" id="IPR016066">
    <property type="entry name" value="A-D-PHexomutase_CS"/>
</dbReference>
<dbReference type="InterPro" id="IPR005841">
    <property type="entry name" value="Alpha-D-phosphohexomutase_SF"/>
</dbReference>
<dbReference type="PATRIC" id="fig|76936.10.peg.1181"/>
<feature type="modified residue" description="Phosphoserine" evidence="6">
    <location>
        <position position="134"/>
    </location>
</feature>
<dbReference type="Pfam" id="PF00408">
    <property type="entry name" value="PGM_PMM_IV"/>
    <property type="match status" value="1"/>
</dbReference>
<dbReference type="GO" id="GO:0006048">
    <property type="term" value="P:UDP-N-acetylglucosamine biosynthetic process"/>
    <property type="evidence" value="ECO:0007669"/>
    <property type="project" value="TreeGrafter"/>
</dbReference>
<sequence length="481" mass="52745">MKGANMAKVPQKNKDEISKKTGVKAADSQTSSKKEAKLFGTDGVRGRAGEVITPSSVIALGTSAGIHFRQHSLTNKILVGKDTRRSGYMIENALVSALTSVGYDVIQIGPMPTPAVAFLTEDMRCDAGIMISASHNPYDDNGIKFFNHYGYKLAQEEEESIESYYYNPTSLQSALKSGLEIGSSKRIDDVVGRYIVHIKNSFPKNLTLRGLRIVCDCANGAAYRVAPIVLSELGADVIAINDEPNGYNINKQCGAMHPETLAQEVRTYRADVGFALDGDADRLVVVDNEGHIINGDKLIGALALYQKQIGALKNNAIVTTLMSNLALEEFLKSHNITLYRCNVGDKYVWDMMKERDLNFGGESSGHIIFSDYAKTGDGLVSALQVLALLLQSKKNSHEALNPFELYPSELVNLKVAHKKPLESIAGLKEKLDSITQSGNRHLVRYSGTENKLRILVEGKDSKLVSEQVEILTEFFQKQLNV</sequence>
<dbReference type="SUPFAM" id="SSF55957">
    <property type="entry name" value="Phosphoglucomutase, C-terminal domain"/>
    <property type="match status" value="1"/>
</dbReference>
<feature type="domain" description="Alpha-D-phosphohexomutase alpha/beta/alpha" evidence="12">
    <location>
        <begin position="193"/>
        <end position="290"/>
    </location>
</feature>
<evidence type="ECO:0000259" key="11">
    <source>
        <dbReference type="Pfam" id="PF02878"/>
    </source>
</evidence>
<evidence type="ECO:0000256" key="7">
    <source>
        <dbReference type="RuleBase" id="RU004326"/>
    </source>
</evidence>
<feature type="domain" description="Alpha-D-phosphohexomutase C-terminal" evidence="10">
    <location>
        <begin position="410"/>
        <end position="469"/>
    </location>
</feature>
<dbReference type="InterPro" id="IPR050060">
    <property type="entry name" value="Phosphoglucosamine_mutase"/>
</dbReference>
<dbReference type="InterPro" id="IPR005843">
    <property type="entry name" value="A-D-PHexomutase_C"/>
</dbReference>
<feature type="active site" description="Phosphoserine intermediate" evidence="6">
    <location>
        <position position="134"/>
    </location>
</feature>
<keyword evidence="3 6" id="KW-0479">Metal-binding</keyword>
<feature type="domain" description="Alpha-D-phosphohexomutase alpha/beta/alpha" evidence="11">
    <location>
        <begin position="37"/>
        <end position="167"/>
    </location>
</feature>
<comment type="cofactor">
    <cofactor evidence="6">
        <name>Mg(2+)</name>
        <dbReference type="ChEBI" id="CHEBI:18420"/>
    </cofactor>
    <text evidence="6">Binds 1 Mg(2+) ion per subunit.</text>
</comment>
<evidence type="ECO:0000256" key="5">
    <source>
        <dbReference type="ARBA" id="ARBA00023235"/>
    </source>
</evidence>
<name>A0A0S4PUU1_9HELI</name>
<evidence type="ECO:0000256" key="3">
    <source>
        <dbReference type="ARBA" id="ARBA00022723"/>
    </source>
</evidence>
<dbReference type="NCBIfam" id="TIGR01455">
    <property type="entry name" value="glmM"/>
    <property type="match status" value="1"/>
</dbReference>
<dbReference type="GO" id="GO:0005975">
    <property type="term" value="P:carbohydrate metabolic process"/>
    <property type="evidence" value="ECO:0007669"/>
    <property type="project" value="InterPro"/>
</dbReference>
<evidence type="ECO:0000259" key="13">
    <source>
        <dbReference type="Pfam" id="PF02880"/>
    </source>
</evidence>
<feature type="domain" description="Alpha-D-phosphohexomutase alpha/beta/alpha" evidence="13">
    <location>
        <begin position="294"/>
        <end position="401"/>
    </location>
</feature>
<evidence type="ECO:0000256" key="9">
    <source>
        <dbReference type="SAM" id="MobiDB-lite"/>
    </source>
</evidence>
<dbReference type="Pfam" id="PF02880">
    <property type="entry name" value="PGM_PMM_III"/>
    <property type="match status" value="1"/>
</dbReference>
<dbReference type="AlphaFoldDB" id="A0A0S4PUU1"/>
<dbReference type="HAMAP" id="MF_01554_B">
    <property type="entry name" value="GlmM_B"/>
    <property type="match status" value="1"/>
</dbReference>
<dbReference type="GO" id="GO:0005829">
    <property type="term" value="C:cytosol"/>
    <property type="evidence" value="ECO:0007669"/>
    <property type="project" value="TreeGrafter"/>
</dbReference>
<dbReference type="Pfam" id="PF02879">
    <property type="entry name" value="PGM_PMM_II"/>
    <property type="match status" value="1"/>
</dbReference>
<dbReference type="KEGG" id="hty:BN2458_PEG1210"/>
<dbReference type="InterPro" id="IPR005844">
    <property type="entry name" value="A-D-PHexomutase_a/b/a-I"/>
</dbReference>
<dbReference type="SUPFAM" id="SSF53738">
    <property type="entry name" value="Phosphoglucomutase, first 3 domains"/>
    <property type="match status" value="3"/>
</dbReference>
<dbReference type="FunFam" id="3.40.120.10:FF:000001">
    <property type="entry name" value="Phosphoglucosamine mutase"/>
    <property type="match status" value="1"/>
</dbReference>
<dbReference type="PROSITE" id="PS00710">
    <property type="entry name" value="PGM_PMM"/>
    <property type="match status" value="1"/>
</dbReference>
<feature type="binding site" evidence="6">
    <location>
        <position position="277"/>
    </location>
    <ligand>
        <name>Mg(2+)</name>
        <dbReference type="ChEBI" id="CHEBI:18420"/>
    </ligand>
</feature>
<feature type="region of interest" description="Disordered" evidence="9">
    <location>
        <begin position="1"/>
        <end position="35"/>
    </location>
</feature>
<dbReference type="GO" id="GO:0008966">
    <property type="term" value="F:phosphoglucosamine mutase activity"/>
    <property type="evidence" value="ECO:0007669"/>
    <property type="project" value="UniProtKB-UniRule"/>
</dbReference>
<evidence type="ECO:0000256" key="8">
    <source>
        <dbReference type="RuleBase" id="RU004327"/>
    </source>
</evidence>
<comment type="similarity">
    <text evidence="1 6 7">Belongs to the phosphohexose mutase family.</text>
</comment>
<protein>
    <recommendedName>
        <fullName evidence="6 8">Phosphoglucosamine mutase</fullName>
        <ecNumber evidence="6 8">5.4.2.10</ecNumber>
    </recommendedName>
</protein>
<dbReference type="GO" id="GO:0000287">
    <property type="term" value="F:magnesium ion binding"/>
    <property type="evidence" value="ECO:0007669"/>
    <property type="project" value="UniProtKB-UniRule"/>
</dbReference>
<evidence type="ECO:0000256" key="4">
    <source>
        <dbReference type="ARBA" id="ARBA00022842"/>
    </source>
</evidence>